<evidence type="ECO:0000313" key="2">
    <source>
        <dbReference type="Proteomes" id="UP000036356"/>
    </source>
</evidence>
<reference evidence="1 2" key="1">
    <citation type="submission" date="2015-06" db="EMBL/GenBank/DDBJ databases">
        <title>Draft genome of the moderately acidophilic sulfate reducer Candidatus Desulfosporosinus acididurans strain M1.</title>
        <authorList>
            <person name="Poehlein A."/>
            <person name="Petzsch P."/>
            <person name="Johnson B.D."/>
            <person name="Schloemann M."/>
            <person name="Daniel R."/>
            <person name="Muehling M."/>
        </authorList>
    </citation>
    <scope>NUCLEOTIDE SEQUENCE [LARGE SCALE GENOMIC DNA]</scope>
    <source>
        <strain evidence="1 2">M1</strain>
    </source>
</reference>
<dbReference type="AlphaFoldDB" id="A0A0J1FM29"/>
<organism evidence="1 2">
    <name type="scientific">Desulfosporosinus acididurans</name>
    <dbReference type="NCBI Taxonomy" id="476652"/>
    <lineage>
        <taxon>Bacteria</taxon>
        <taxon>Bacillati</taxon>
        <taxon>Bacillota</taxon>
        <taxon>Clostridia</taxon>
        <taxon>Eubacteriales</taxon>
        <taxon>Desulfitobacteriaceae</taxon>
        <taxon>Desulfosporosinus</taxon>
    </lineage>
</organism>
<proteinExistence type="predicted"/>
<dbReference type="Proteomes" id="UP000036356">
    <property type="component" value="Unassembled WGS sequence"/>
</dbReference>
<gene>
    <name evidence="1" type="ORF">DEAC_c34530</name>
</gene>
<accession>A0A0J1FM29</accession>
<comment type="caution">
    <text evidence="1">The sequence shown here is derived from an EMBL/GenBank/DDBJ whole genome shotgun (WGS) entry which is preliminary data.</text>
</comment>
<dbReference type="EMBL" id="LDZY01000013">
    <property type="protein sequence ID" value="KLU64510.1"/>
    <property type="molecule type" value="Genomic_DNA"/>
</dbReference>
<dbReference type="RefSeq" id="WP_242847185.1">
    <property type="nucleotide sequence ID" value="NZ_LDZY01000013.1"/>
</dbReference>
<keyword evidence="2" id="KW-1185">Reference proteome</keyword>
<dbReference type="STRING" id="476652.DEAC_c34530"/>
<protein>
    <submittedName>
        <fullName evidence="1">Uncharacterized protein</fullName>
    </submittedName>
</protein>
<evidence type="ECO:0000313" key="1">
    <source>
        <dbReference type="EMBL" id="KLU64510.1"/>
    </source>
</evidence>
<name>A0A0J1FM29_9FIRM</name>
<dbReference type="PATRIC" id="fig|476652.3.peg.3646"/>
<sequence length="97" mass="11723">MNYQLLKSAAQEVRDEYLRGELGEEKCEILDKYQLKSNANLYWERRHEHHPVQQYFSHKFAKKASPLGMIFHIYKLCYAKVKYFDKNWNEFAPCSVM</sequence>